<evidence type="ECO:0000313" key="2">
    <source>
        <dbReference type="EMBL" id="KAJ7327445.1"/>
    </source>
</evidence>
<evidence type="ECO:0000256" key="1">
    <source>
        <dbReference type="SAM" id="MobiDB-lite"/>
    </source>
</evidence>
<comment type="caution">
    <text evidence="2">The sequence shown here is derived from an EMBL/GenBank/DDBJ whole genome shotgun (WGS) entry which is preliminary data.</text>
</comment>
<name>A0AAD6ZK61_9AGAR</name>
<dbReference type="Gene3D" id="1.25.40.10">
    <property type="entry name" value="Tetratricopeptide repeat domain"/>
    <property type="match status" value="1"/>
</dbReference>
<gene>
    <name evidence="2" type="ORF">DFH08DRAFT_1026332</name>
</gene>
<organism evidence="2 3">
    <name type="scientific">Mycena albidolilacea</name>
    <dbReference type="NCBI Taxonomy" id="1033008"/>
    <lineage>
        <taxon>Eukaryota</taxon>
        <taxon>Fungi</taxon>
        <taxon>Dikarya</taxon>
        <taxon>Basidiomycota</taxon>
        <taxon>Agaricomycotina</taxon>
        <taxon>Agaricomycetes</taxon>
        <taxon>Agaricomycetidae</taxon>
        <taxon>Agaricales</taxon>
        <taxon>Marasmiineae</taxon>
        <taxon>Mycenaceae</taxon>
        <taxon>Mycena</taxon>
    </lineage>
</organism>
<dbReference type="SUPFAM" id="SSF48452">
    <property type="entry name" value="TPR-like"/>
    <property type="match status" value="1"/>
</dbReference>
<dbReference type="Proteomes" id="UP001218218">
    <property type="component" value="Unassembled WGS sequence"/>
</dbReference>
<keyword evidence="3" id="KW-1185">Reference proteome</keyword>
<proteinExistence type="predicted"/>
<feature type="region of interest" description="Disordered" evidence="1">
    <location>
        <begin position="190"/>
        <end position="212"/>
    </location>
</feature>
<dbReference type="Pfam" id="PF13374">
    <property type="entry name" value="TPR_10"/>
    <property type="match status" value="1"/>
</dbReference>
<dbReference type="InterPro" id="IPR011990">
    <property type="entry name" value="TPR-like_helical_dom_sf"/>
</dbReference>
<accession>A0AAD6ZK61</accession>
<sequence length="482" mass="53544">MLTIRRALSAGLWIRRPTDDRGNGVNLVSDKSLILDICCTTPPPRRMSTKNNARISGAVPRVKSFPLLENILKPSTHPWDTALDTTVMVQENSRPEGKWALFLNAFLSPSPGRTLDQVYTAAGKVLETQANRVAYKLGLGPHVIARKIKSYFGDSDAKQRVQLLELLQTTVPSKLKKLPLRGPWCARGVAAERDRSEGGHSPPRSADMLTYGSTEPSNFQLHSWYSNCRDTYSPDTGLPAGDRAGEVQQRSATIITADSVVAPRLSARHGGAAQQTVPRNILNAVLFLQTKVLDNTTSPDAMSKLWNRAIGPPDPEWTFWQILVATCLADTTISAILEIGQNCISARDLRVTVLETYQILQGEDDPHTLQAMTPLGVTQYALGEYKKAEEVLELALEKQRKILGENHPETVWQHGLDSFRSAPRQSDKRDWRLYLTLWDVRTPHVAWGIWAFVRASLPAKIVAEKPCFSGINNQDFGVFAQH</sequence>
<dbReference type="AlphaFoldDB" id="A0AAD6ZK61"/>
<reference evidence="2" key="1">
    <citation type="submission" date="2023-03" db="EMBL/GenBank/DDBJ databases">
        <title>Massive genome expansion in bonnet fungi (Mycena s.s.) driven by repeated elements and novel gene families across ecological guilds.</title>
        <authorList>
            <consortium name="Lawrence Berkeley National Laboratory"/>
            <person name="Harder C.B."/>
            <person name="Miyauchi S."/>
            <person name="Viragh M."/>
            <person name="Kuo A."/>
            <person name="Thoen E."/>
            <person name="Andreopoulos B."/>
            <person name="Lu D."/>
            <person name="Skrede I."/>
            <person name="Drula E."/>
            <person name="Henrissat B."/>
            <person name="Morin E."/>
            <person name="Kohler A."/>
            <person name="Barry K."/>
            <person name="LaButti K."/>
            <person name="Morin E."/>
            <person name="Salamov A."/>
            <person name="Lipzen A."/>
            <person name="Mereny Z."/>
            <person name="Hegedus B."/>
            <person name="Baldrian P."/>
            <person name="Stursova M."/>
            <person name="Weitz H."/>
            <person name="Taylor A."/>
            <person name="Grigoriev I.V."/>
            <person name="Nagy L.G."/>
            <person name="Martin F."/>
            <person name="Kauserud H."/>
        </authorList>
    </citation>
    <scope>NUCLEOTIDE SEQUENCE</scope>
    <source>
        <strain evidence="2">CBHHK002</strain>
    </source>
</reference>
<dbReference type="EMBL" id="JARIHO010000041">
    <property type="protein sequence ID" value="KAJ7327445.1"/>
    <property type="molecule type" value="Genomic_DNA"/>
</dbReference>
<protein>
    <submittedName>
        <fullName evidence="2">Uncharacterized protein</fullName>
    </submittedName>
</protein>
<evidence type="ECO:0000313" key="3">
    <source>
        <dbReference type="Proteomes" id="UP001218218"/>
    </source>
</evidence>